<dbReference type="PROSITE" id="PS50146">
    <property type="entry name" value="DAGK"/>
    <property type="match status" value="1"/>
</dbReference>
<evidence type="ECO:0000256" key="7">
    <source>
        <dbReference type="ARBA" id="ARBA00022840"/>
    </source>
</evidence>
<dbReference type="InterPro" id="IPR017438">
    <property type="entry name" value="ATP-NAD_kinase_N"/>
</dbReference>
<gene>
    <name evidence="12" type="primary">ytlR</name>
    <name evidence="12" type="ORF">GCM10007216_26150</name>
</gene>
<evidence type="ECO:0000256" key="8">
    <source>
        <dbReference type="ARBA" id="ARBA00023098"/>
    </source>
</evidence>
<keyword evidence="7" id="KW-0067">ATP-binding</keyword>
<organism evidence="12 13">
    <name type="scientific">Thalassobacillus devorans</name>
    <dbReference type="NCBI Taxonomy" id="279813"/>
    <lineage>
        <taxon>Bacteria</taxon>
        <taxon>Bacillati</taxon>
        <taxon>Bacillota</taxon>
        <taxon>Bacilli</taxon>
        <taxon>Bacillales</taxon>
        <taxon>Bacillaceae</taxon>
        <taxon>Thalassobacillus</taxon>
    </lineage>
</organism>
<keyword evidence="6 12" id="KW-0418">Kinase</keyword>
<keyword evidence="5" id="KW-0547">Nucleotide-binding</keyword>
<dbReference type="Proteomes" id="UP000619534">
    <property type="component" value="Unassembled WGS sequence"/>
</dbReference>
<comment type="cofactor">
    <cofactor evidence="1">
        <name>Mg(2+)</name>
        <dbReference type="ChEBI" id="CHEBI:18420"/>
    </cofactor>
</comment>
<keyword evidence="9" id="KW-0594">Phospholipid biosynthesis</keyword>
<evidence type="ECO:0000256" key="1">
    <source>
        <dbReference type="ARBA" id="ARBA00001946"/>
    </source>
</evidence>
<evidence type="ECO:0000313" key="12">
    <source>
        <dbReference type="EMBL" id="GGC94184.1"/>
    </source>
</evidence>
<dbReference type="InterPro" id="IPR050187">
    <property type="entry name" value="Lipid_Phosphate_FormReg"/>
</dbReference>
<comment type="similarity">
    <text evidence="2">Belongs to the diacylglycerol/lipid kinase family.</text>
</comment>
<evidence type="ECO:0000256" key="2">
    <source>
        <dbReference type="ARBA" id="ARBA00005983"/>
    </source>
</evidence>
<dbReference type="Pfam" id="PF00781">
    <property type="entry name" value="DAGK_cat"/>
    <property type="match status" value="1"/>
</dbReference>
<dbReference type="SUPFAM" id="SSF111331">
    <property type="entry name" value="NAD kinase/diacylglycerol kinase-like"/>
    <property type="match status" value="1"/>
</dbReference>
<evidence type="ECO:0000256" key="4">
    <source>
        <dbReference type="ARBA" id="ARBA00022679"/>
    </source>
</evidence>
<keyword evidence="10" id="KW-1208">Phospholipid metabolism</keyword>
<dbReference type="InterPro" id="IPR001206">
    <property type="entry name" value="Diacylglycerol_kinase_cat_dom"/>
</dbReference>
<dbReference type="Gene3D" id="3.40.50.10330">
    <property type="entry name" value="Probable inorganic polyphosphate/atp-NAD kinase, domain 1"/>
    <property type="match status" value="1"/>
</dbReference>
<feature type="domain" description="DAGKc" evidence="11">
    <location>
        <begin position="1"/>
        <end position="121"/>
    </location>
</feature>
<dbReference type="SMART" id="SM00046">
    <property type="entry name" value="DAGKc"/>
    <property type="match status" value="1"/>
</dbReference>
<comment type="caution">
    <text evidence="12">The sequence shown here is derived from an EMBL/GenBank/DDBJ whole genome shotgun (WGS) entry which is preliminary data.</text>
</comment>
<dbReference type="InterPro" id="IPR045540">
    <property type="entry name" value="YegS/DAGK_C"/>
</dbReference>
<name>A0ABQ1PBV5_9BACI</name>
<dbReference type="Gene3D" id="2.60.200.40">
    <property type="match status" value="1"/>
</dbReference>
<keyword evidence="4" id="KW-0808">Transferase</keyword>
<dbReference type="RefSeq" id="WP_062447448.1">
    <property type="nucleotide sequence ID" value="NZ_BMCJ01000004.1"/>
</dbReference>
<evidence type="ECO:0000256" key="3">
    <source>
        <dbReference type="ARBA" id="ARBA00022516"/>
    </source>
</evidence>
<dbReference type="InterPro" id="IPR016064">
    <property type="entry name" value="NAD/diacylglycerol_kinase_sf"/>
</dbReference>
<keyword evidence="13" id="KW-1185">Reference proteome</keyword>
<reference evidence="13" key="1">
    <citation type="journal article" date="2019" name="Int. J. Syst. Evol. Microbiol.">
        <title>The Global Catalogue of Microorganisms (GCM) 10K type strain sequencing project: providing services to taxonomists for standard genome sequencing and annotation.</title>
        <authorList>
            <consortium name="The Broad Institute Genomics Platform"/>
            <consortium name="The Broad Institute Genome Sequencing Center for Infectious Disease"/>
            <person name="Wu L."/>
            <person name="Ma J."/>
        </authorList>
    </citation>
    <scope>NUCLEOTIDE SEQUENCE [LARGE SCALE GENOMIC DNA]</scope>
    <source>
        <strain evidence="13">CCM 7282</strain>
    </source>
</reference>
<evidence type="ECO:0000256" key="9">
    <source>
        <dbReference type="ARBA" id="ARBA00023209"/>
    </source>
</evidence>
<dbReference type="Pfam" id="PF19279">
    <property type="entry name" value="YegS_C"/>
    <property type="match status" value="1"/>
</dbReference>
<proteinExistence type="inferred from homology"/>
<evidence type="ECO:0000256" key="6">
    <source>
        <dbReference type="ARBA" id="ARBA00022777"/>
    </source>
</evidence>
<dbReference type="EMBL" id="BMCJ01000004">
    <property type="protein sequence ID" value="GGC94184.1"/>
    <property type="molecule type" value="Genomic_DNA"/>
</dbReference>
<evidence type="ECO:0000256" key="5">
    <source>
        <dbReference type="ARBA" id="ARBA00022741"/>
    </source>
</evidence>
<sequence>MYIVIVNPIAGYGSALKRFQKIQRDVSFKNNQCRTFFTEYKGHAEEIAAQIAEIYKEQVKTVIVIGGDGTFHEVMNGLNAYPQIPMAFIPAGSGNDFARGAGIPNDPLNSFKHIIRAPRKLTFLPGTYQLKLSPRKRKFFMNSIGIGFDAAVANKAEGSLLKRFFNRIRIGSLSYVTALLAVLPKYEALPIMVKVDGNVVHDTRALMVTVANHPYYGGGMKIAPQASLKDELYSIIIIERIAKWKILLLFITVFFGKHTSLREVKEYKGKSIIIESVAKIPVQIDGETTTTRRCRIEKAAQRRTIYY</sequence>
<dbReference type="GO" id="GO:0016301">
    <property type="term" value="F:kinase activity"/>
    <property type="evidence" value="ECO:0007669"/>
    <property type="project" value="UniProtKB-KW"/>
</dbReference>
<keyword evidence="8" id="KW-0443">Lipid metabolism</keyword>
<dbReference type="NCBIfam" id="TIGR00147">
    <property type="entry name" value="YegS/Rv2252/BmrU family lipid kinase"/>
    <property type="match status" value="1"/>
</dbReference>
<dbReference type="PANTHER" id="PTHR12358">
    <property type="entry name" value="SPHINGOSINE KINASE"/>
    <property type="match status" value="1"/>
</dbReference>
<accession>A0ABQ1PBV5</accession>
<keyword evidence="3" id="KW-0444">Lipid biosynthesis</keyword>
<dbReference type="PANTHER" id="PTHR12358:SF54">
    <property type="entry name" value="SPHINGOSINE KINASE RELATED PROTEIN"/>
    <property type="match status" value="1"/>
</dbReference>
<evidence type="ECO:0000259" key="11">
    <source>
        <dbReference type="PROSITE" id="PS50146"/>
    </source>
</evidence>
<evidence type="ECO:0000313" key="13">
    <source>
        <dbReference type="Proteomes" id="UP000619534"/>
    </source>
</evidence>
<evidence type="ECO:0000256" key="10">
    <source>
        <dbReference type="ARBA" id="ARBA00023264"/>
    </source>
</evidence>
<dbReference type="InterPro" id="IPR005218">
    <property type="entry name" value="Diacylglycerol/lipid_kinase"/>
</dbReference>
<protein>
    <submittedName>
        <fullName evidence="12">Lipid kinase YtlR</fullName>
    </submittedName>
</protein>